<evidence type="ECO:0000313" key="1">
    <source>
        <dbReference type="EMBL" id="KAE9401828.1"/>
    </source>
</evidence>
<dbReference type="Proteomes" id="UP000799118">
    <property type="component" value="Unassembled WGS sequence"/>
</dbReference>
<gene>
    <name evidence="1" type="ORF">BT96DRAFT_576556</name>
</gene>
<reference evidence="1" key="1">
    <citation type="journal article" date="2019" name="Environ. Microbiol.">
        <title>Fungal ecological strategies reflected in gene transcription - a case study of two litter decomposers.</title>
        <authorList>
            <person name="Barbi F."/>
            <person name="Kohler A."/>
            <person name="Barry K."/>
            <person name="Baskaran P."/>
            <person name="Daum C."/>
            <person name="Fauchery L."/>
            <person name="Ihrmark K."/>
            <person name="Kuo A."/>
            <person name="LaButti K."/>
            <person name="Lipzen A."/>
            <person name="Morin E."/>
            <person name="Grigoriev I.V."/>
            <person name="Henrissat B."/>
            <person name="Lindahl B."/>
            <person name="Martin F."/>
        </authorList>
    </citation>
    <scope>NUCLEOTIDE SEQUENCE</scope>
    <source>
        <strain evidence="1">JB14</strain>
    </source>
</reference>
<organism evidence="1 2">
    <name type="scientific">Gymnopus androsaceus JB14</name>
    <dbReference type="NCBI Taxonomy" id="1447944"/>
    <lineage>
        <taxon>Eukaryota</taxon>
        <taxon>Fungi</taxon>
        <taxon>Dikarya</taxon>
        <taxon>Basidiomycota</taxon>
        <taxon>Agaricomycotina</taxon>
        <taxon>Agaricomycetes</taxon>
        <taxon>Agaricomycetidae</taxon>
        <taxon>Agaricales</taxon>
        <taxon>Marasmiineae</taxon>
        <taxon>Omphalotaceae</taxon>
        <taxon>Gymnopus</taxon>
    </lineage>
</organism>
<dbReference type="EMBL" id="ML769441">
    <property type="protein sequence ID" value="KAE9401828.1"/>
    <property type="molecule type" value="Genomic_DNA"/>
</dbReference>
<proteinExistence type="predicted"/>
<protein>
    <submittedName>
        <fullName evidence="1">Uncharacterized protein</fullName>
    </submittedName>
</protein>
<keyword evidence="2" id="KW-1185">Reference proteome</keyword>
<dbReference type="AlphaFoldDB" id="A0A6A4HXB1"/>
<accession>A0A6A4HXB1</accession>
<name>A0A6A4HXB1_9AGAR</name>
<evidence type="ECO:0000313" key="2">
    <source>
        <dbReference type="Proteomes" id="UP000799118"/>
    </source>
</evidence>
<sequence length="62" mass="6775">MHCRLALVRSIVQLVLVVAMNVVAMNVARSWCLVVLGGESGPMTDDQWILTSQSLLFDADNS</sequence>